<reference evidence="18 19" key="1">
    <citation type="submission" date="2005-10" db="EMBL/GenBank/DDBJ databases">
        <title>Complete sequence of Geobacter metallireducens GS-15.</title>
        <authorList>
            <consortium name="US DOE Joint Genome Institute"/>
            <person name="Copeland A."/>
            <person name="Lucas S."/>
            <person name="Lapidus A."/>
            <person name="Barry K."/>
            <person name="Detter J.C."/>
            <person name="Glavina T."/>
            <person name="Hammon N."/>
            <person name="Israni S."/>
            <person name="Pitluck S."/>
            <person name="Di Bartolo G."/>
            <person name="Chain P."/>
            <person name="Schmutz J."/>
            <person name="Larimer F."/>
            <person name="Land M."/>
            <person name="Kyrpides N."/>
            <person name="Ivanova N."/>
            <person name="Richardson P."/>
        </authorList>
    </citation>
    <scope>NUCLEOTIDE SEQUENCE [LARGE SCALE GENOMIC DNA]</scope>
    <source>
        <strain evidence="19">ATCC 53774 / DSM 7210 / GS-15</strain>
    </source>
</reference>
<reference evidence="18 19" key="2">
    <citation type="journal article" date="2009" name="BMC Microbiol.">
        <title>The genome sequence of Geobacter metallireducens: features of metabolism, physiology and regulation common and dissimilar to Geobacter sulfurreducens.</title>
        <authorList>
            <person name="Aklujkar M."/>
            <person name="Krushkal J."/>
            <person name="DiBartolo G."/>
            <person name="Lapidus A."/>
            <person name="Land M.L."/>
            <person name="Lovley D.R."/>
        </authorList>
    </citation>
    <scope>NUCLEOTIDE SEQUENCE [LARGE SCALE GENOMIC DNA]</scope>
    <source>
        <strain evidence="19">ATCC 53774 / DSM 7210 / GS-15</strain>
    </source>
</reference>
<comment type="catalytic activity">
    <reaction evidence="11">
        <text>8-oxo-GTP + H2O = 8-oxo-GMP + diphosphate + H(+)</text>
        <dbReference type="Rhea" id="RHEA:67616"/>
        <dbReference type="ChEBI" id="CHEBI:15377"/>
        <dbReference type="ChEBI" id="CHEBI:15378"/>
        <dbReference type="ChEBI" id="CHEBI:33019"/>
        <dbReference type="ChEBI" id="CHEBI:143553"/>
        <dbReference type="ChEBI" id="CHEBI:145694"/>
    </reaction>
</comment>
<dbReference type="InterPro" id="IPR015797">
    <property type="entry name" value="NUDIX_hydrolase-like_dom_sf"/>
</dbReference>
<dbReference type="GO" id="GO:0006281">
    <property type="term" value="P:DNA repair"/>
    <property type="evidence" value="ECO:0007669"/>
    <property type="project" value="UniProtKB-KW"/>
</dbReference>
<feature type="domain" description="Nudix hydrolase" evidence="17">
    <location>
        <begin position="20"/>
        <end position="145"/>
    </location>
</feature>
<dbReference type="PANTHER" id="PTHR47707:SF1">
    <property type="entry name" value="NUDIX HYDROLASE FAMILY PROTEIN"/>
    <property type="match status" value="1"/>
</dbReference>
<gene>
    <name evidence="18" type="ordered locus">Gmet_1790</name>
</gene>
<dbReference type="HOGENOM" id="CLU_037162_19_1_7"/>
<dbReference type="PROSITE" id="PS51462">
    <property type="entry name" value="NUDIX"/>
    <property type="match status" value="1"/>
</dbReference>
<evidence type="ECO:0000256" key="7">
    <source>
        <dbReference type="ARBA" id="ARBA00022801"/>
    </source>
</evidence>
<evidence type="ECO:0000256" key="1">
    <source>
        <dbReference type="ARBA" id="ARBA00001946"/>
    </source>
</evidence>
<dbReference type="Proteomes" id="UP000007073">
    <property type="component" value="Chromosome"/>
</dbReference>
<keyword evidence="6" id="KW-0227">DNA damage</keyword>
<evidence type="ECO:0000256" key="8">
    <source>
        <dbReference type="ARBA" id="ARBA00022842"/>
    </source>
</evidence>
<dbReference type="DNASU" id="3741467"/>
<dbReference type="PANTHER" id="PTHR47707">
    <property type="entry name" value="8-OXO-DGTP DIPHOSPHATASE"/>
    <property type="match status" value="1"/>
</dbReference>
<evidence type="ECO:0000256" key="15">
    <source>
        <dbReference type="ARBA" id="ARBA00041979"/>
    </source>
</evidence>
<evidence type="ECO:0000256" key="2">
    <source>
        <dbReference type="ARBA" id="ARBA00005582"/>
    </source>
</evidence>
<dbReference type="Pfam" id="PF00293">
    <property type="entry name" value="NUDIX"/>
    <property type="match status" value="1"/>
</dbReference>
<keyword evidence="5" id="KW-0479">Metal-binding</keyword>
<dbReference type="GO" id="GO:0006260">
    <property type="term" value="P:DNA replication"/>
    <property type="evidence" value="ECO:0007669"/>
    <property type="project" value="UniProtKB-KW"/>
</dbReference>
<comment type="catalytic activity">
    <reaction evidence="10">
        <text>8-oxo-dGTP + H2O = 8-oxo-dGMP + diphosphate + H(+)</text>
        <dbReference type="Rhea" id="RHEA:31575"/>
        <dbReference type="ChEBI" id="CHEBI:15377"/>
        <dbReference type="ChEBI" id="CHEBI:15378"/>
        <dbReference type="ChEBI" id="CHEBI:33019"/>
        <dbReference type="ChEBI" id="CHEBI:63224"/>
        <dbReference type="ChEBI" id="CHEBI:77896"/>
        <dbReference type="EC" id="3.6.1.55"/>
    </reaction>
</comment>
<organism evidence="18 19">
    <name type="scientific">Geobacter metallireducens (strain ATCC 53774 / DSM 7210 / GS-15)</name>
    <dbReference type="NCBI Taxonomy" id="269799"/>
    <lineage>
        <taxon>Bacteria</taxon>
        <taxon>Pseudomonadati</taxon>
        <taxon>Thermodesulfobacteriota</taxon>
        <taxon>Desulfuromonadia</taxon>
        <taxon>Geobacterales</taxon>
        <taxon>Geobacteraceae</taxon>
        <taxon>Geobacter</taxon>
    </lineage>
</organism>
<dbReference type="Gene3D" id="3.90.79.10">
    <property type="entry name" value="Nucleoside Triphosphate Pyrophosphohydrolase"/>
    <property type="match status" value="1"/>
</dbReference>
<dbReference type="GO" id="GO:0046872">
    <property type="term" value="F:metal ion binding"/>
    <property type="evidence" value="ECO:0007669"/>
    <property type="project" value="UniProtKB-KW"/>
</dbReference>
<accession>Q39UQ3</accession>
<evidence type="ECO:0000256" key="6">
    <source>
        <dbReference type="ARBA" id="ARBA00022763"/>
    </source>
</evidence>
<dbReference type="SUPFAM" id="SSF55811">
    <property type="entry name" value="Nudix"/>
    <property type="match status" value="1"/>
</dbReference>
<name>Q39UQ3_GEOMG</name>
<keyword evidence="3" id="KW-0515">Mutator protein</keyword>
<dbReference type="eggNOG" id="COG0494">
    <property type="taxonomic scope" value="Bacteria"/>
</dbReference>
<dbReference type="EMBL" id="CP000148">
    <property type="protein sequence ID" value="ABB32021.1"/>
    <property type="molecule type" value="Genomic_DNA"/>
</dbReference>
<dbReference type="GO" id="GO:0035539">
    <property type="term" value="F:8-oxo-7,8-dihydrodeoxyguanosine triphosphate pyrophosphatase activity"/>
    <property type="evidence" value="ECO:0007669"/>
    <property type="project" value="UniProtKB-EC"/>
</dbReference>
<dbReference type="InterPro" id="IPR047127">
    <property type="entry name" value="MutT-like"/>
</dbReference>
<keyword evidence="4" id="KW-0235">DNA replication</keyword>
<evidence type="ECO:0000313" key="18">
    <source>
        <dbReference type="EMBL" id="ABB32021.1"/>
    </source>
</evidence>
<dbReference type="GO" id="GO:0044715">
    <property type="term" value="F:8-oxo-dGDP phosphatase activity"/>
    <property type="evidence" value="ECO:0007669"/>
    <property type="project" value="TreeGrafter"/>
</dbReference>
<protein>
    <recommendedName>
        <fullName evidence="13">8-oxo-dGTP diphosphatase</fullName>
        <ecNumber evidence="12">3.6.1.55</ecNumber>
    </recommendedName>
    <alternativeName>
        <fullName evidence="16">7,8-dihydro-8-oxoguanine-triphosphatase</fullName>
    </alternativeName>
    <alternativeName>
        <fullName evidence="15">Mutator protein MutT</fullName>
    </alternativeName>
    <alternativeName>
        <fullName evidence="14">dGTP pyrophosphohydrolase</fullName>
    </alternativeName>
</protein>
<evidence type="ECO:0000259" key="17">
    <source>
        <dbReference type="PROSITE" id="PS51462"/>
    </source>
</evidence>
<evidence type="ECO:0000256" key="10">
    <source>
        <dbReference type="ARBA" id="ARBA00035861"/>
    </source>
</evidence>
<dbReference type="AlphaFoldDB" id="Q39UQ3"/>
<dbReference type="KEGG" id="gme:Gmet_1790"/>
<evidence type="ECO:0000256" key="14">
    <source>
        <dbReference type="ARBA" id="ARBA00041592"/>
    </source>
</evidence>
<evidence type="ECO:0000256" key="5">
    <source>
        <dbReference type="ARBA" id="ARBA00022723"/>
    </source>
</evidence>
<evidence type="ECO:0000256" key="16">
    <source>
        <dbReference type="ARBA" id="ARBA00042798"/>
    </source>
</evidence>
<comment type="similarity">
    <text evidence="2">Belongs to the Nudix hydrolase family.</text>
</comment>
<dbReference type="GO" id="GO:0044716">
    <property type="term" value="F:8-oxo-GDP phosphatase activity"/>
    <property type="evidence" value="ECO:0007669"/>
    <property type="project" value="TreeGrafter"/>
</dbReference>
<proteinExistence type="inferred from homology"/>
<dbReference type="EC" id="3.6.1.55" evidence="12"/>
<keyword evidence="19" id="KW-1185">Reference proteome</keyword>
<evidence type="ECO:0000313" key="19">
    <source>
        <dbReference type="Proteomes" id="UP000007073"/>
    </source>
</evidence>
<dbReference type="CDD" id="cd03425">
    <property type="entry name" value="NUDIX_MutT_NudA_like"/>
    <property type="match status" value="1"/>
</dbReference>
<evidence type="ECO:0000256" key="9">
    <source>
        <dbReference type="ARBA" id="ARBA00023204"/>
    </source>
</evidence>
<evidence type="ECO:0000256" key="13">
    <source>
        <dbReference type="ARBA" id="ARBA00040794"/>
    </source>
</evidence>
<keyword evidence="8" id="KW-0460">Magnesium</keyword>
<evidence type="ECO:0000256" key="11">
    <source>
        <dbReference type="ARBA" id="ARBA00036904"/>
    </source>
</evidence>
<sequence>MGQFSISEVGHFYIAANTSLKHIHVTCAIIERDGLVLAAQRSAVMSLPLKWEFPGGKIDPGESPEECLRRELVEEMAVHVRVGQSLPVSTHQYPTFSVTLYPFLCTIESGEIVLHEHVAVTWLPPDELHTLDWAEADLPVIKSYQQGCRMRDHS</sequence>
<evidence type="ECO:0000256" key="3">
    <source>
        <dbReference type="ARBA" id="ARBA00022457"/>
    </source>
</evidence>
<dbReference type="STRING" id="269799.Gmet_1790"/>
<comment type="cofactor">
    <cofactor evidence="1">
        <name>Mg(2+)</name>
        <dbReference type="ChEBI" id="CHEBI:18420"/>
    </cofactor>
</comment>
<evidence type="ECO:0000256" key="12">
    <source>
        <dbReference type="ARBA" id="ARBA00038905"/>
    </source>
</evidence>
<dbReference type="InterPro" id="IPR020476">
    <property type="entry name" value="Nudix_hydrolase"/>
</dbReference>
<dbReference type="InterPro" id="IPR000086">
    <property type="entry name" value="NUDIX_hydrolase_dom"/>
</dbReference>
<keyword evidence="7 18" id="KW-0378">Hydrolase</keyword>
<dbReference type="PRINTS" id="PR00502">
    <property type="entry name" value="NUDIXFAMILY"/>
</dbReference>
<evidence type="ECO:0000256" key="4">
    <source>
        <dbReference type="ARBA" id="ARBA00022705"/>
    </source>
</evidence>
<dbReference type="GO" id="GO:0008413">
    <property type="term" value="F:8-oxo-7,8-dihydroguanosine triphosphate pyrophosphatase activity"/>
    <property type="evidence" value="ECO:0007669"/>
    <property type="project" value="TreeGrafter"/>
</dbReference>
<keyword evidence="9" id="KW-0234">DNA repair</keyword>